<dbReference type="EMBL" id="JACORT010000001">
    <property type="protein sequence ID" value="MBC5781469.1"/>
    <property type="molecule type" value="Genomic_DNA"/>
</dbReference>
<dbReference type="GO" id="GO:0015940">
    <property type="term" value="P:pantothenate biosynthetic process"/>
    <property type="evidence" value="ECO:0007669"/>
    <property type="project" value="UniProtKB-KW"/>
</dbReference>
<comment type="similarity">
    <text evidence="2 10">Belongs to the ketopantoate reductase family.</text>
</comment>
<dbReference type="SUPFAM" id="SSF48179">
    <property type="entry name" value="6-phosphogluconate dehydrogenase C-terminal domain-like"/>
    <property type="match status" value="1"/>
</dbReference>
<evidence type="ECO:0000256" key="4">
    <source>
        <dbReference type="ARBA" id="ARBA00019465"/>
    </source>
</evidence>
<keyword evidence="7 10" id="KW-0560">Oxidoreductase</keyword>
<dbReference type="EC" id="1.1.1.169" evidence="3 10"/>
<dbReference type="InterPro" id="IPR013332">
    <property type="entry name" value="KPR_N"/>
</dbReference>
<dbReference type="InterPro" id="IPR051402">
    <property type="entry name" value="KPR-Related"/>
</dbReference>
<dbReference type="InterPro" id="IPR003710">
    <property type="entry name" value="ApbA"/>
</dbReference>
<dbReference type="Proteomes" id="UP000608513">
    <property type="component" value="Unassembled WGS sequence"/>
</dbReference>
<evidence type="ECO:0000256" key="8">
    <source>
        <dbReference type="ARBA" id="ARBA00032024"/>
    </source>
</evidence>
<evidence type="ECO:0000256" key="1">
    <source>
        <dbReference type="ARBA" id="ARBA00004994"/>
    </source>
</evidence>
<dbReference type="GO" id="GO:0005737">
    <property type="term" value="C:cytoplasm"/>
    <property type="evidence" value="ECO:0007669"/>
    <property type="project" value="TreeGrafter"/>
</dbReference>
<feature type="domain" description="Ketopantoate reductase C-terminal" evidence="12">
    <location>
        <begin position="185"/>
        <end position="326"/>
    </location>
</feature>
<dbReference type="GO" id="GO:0008677">
    <property type="term" value="F:2-dehydropantoate 2-reductase activity"/>
    <property type="evidence" value="ECO:0007669"/>
    <property type="project" value="UniProtKB-EC"/>
</dbReference>
<keyword evidence="5 10" id="KW-0566">Pantothenate biosynthesis</keyword>
<reference evidence="13" key="1">
    <citation type="submission" date="2020-08" db="EMBL/GenBank/DDBJ databases">
        <title>Ramlibacter sp. USB13 16S ribosomal RNA gene genome sequencing and assembly.</title>
        <authorList>
            <person name="Kang M."/>
        </authorList>
    </citation>
    <scope>NUCLEOTIDE SEQUENCE</scope>
    <source>
        <strain evidence="13">USB13</strain>
    </source>
</reference>
<evidence type="ECO:0000313" key="13">
    <source>
        <dbReference type="EMBL" id="MBC5781469.1"/>
    </source>
</evidence>
<dbReference type="PANTHER" id="PTHR21708">
    <property type="entry name" value="PROBABLE 2-DEHYDROPANTOATE 2-REDUCTASE"/>
    <property type="match status" value="1"/>
</dbReference>
<accession>A0A923MN41</accession>
<dbReference type="NCBIfam" id="TIGR00745">
    <property type="entry name" value="apbA_panE"/>
    <property type="match status" value="1"/>
</dbReference>
<dbReference type="InterPro" id="IPR013752">
    <property type="entry name" value="KPA_reductase"/>
</dbReference>
<evidence type="ECO:0000259" key="12">
    <source>
        <dbReference type="Pfam" id="PF08546"/>
    </source>
</evidence>
<dbReference type="Pfam" id="PF02558">
    <property type="entry name" value="ApbA"/>
    <property type="match status" value="1"/>
</dbReference>
<comment type="caution">
    <text evidence="13">The sequence shown here is derived from an EMBL/GenBank/DDBJ whole genome shotgun (WGS) entry which is preliminary data.</text>
</comment>
<protein>
    <recommendedName>
        <fullName evidence="4 10">2-dehydropantoate 2-reductase</fullName>
        <ecNumber evidence="3 10">1.1.1.169</ecNumber>
    </recommendedName>
    <alternativeName>
        <fullName evidence="8 10">Ketopantoate reductase</fullName>
    </alternativeName>
</protein>
<sequence>MQDLAPLRIAIVGAGAIGCRIAAHLAQHGIRTTLFDGWREHVQALQAGGLVLEAADGSEQRFAVAAHGYDDAAPAAAFDVVLLAVRSDDTEAVLPLVRKLLDDQGCVVSCQNGLNEDLIAAAVGAERTLGCSLIFGARLAGPGRVRVLPGPDQLRTGEYAGGDSPRLRRLVELFGTCGTSSATANLLGYRWMKLVLNSTGNPLLLLTGLDAHGLHADADARRVIIGLTQEILATARDSGVEPEPVLGVPADQWLADGAPRAQVLHQALRAHGETLGTRRLSMVADFESRGRTEVDHLTGYVVRKARSLGRPVPWNERVWALVKDMELGRRQAGRDVLELVAA</sequence>
<proteinExistence type="inferred from homology"/>
<evidence type="ECO:0000256" key="2">
    <source>
        <dbReference type="ARBA" id="ARBA00007870"/>
    </source>
</evidence>
<dbReference type="PANTHER" id="PTHR21708:SF26">
    <property type="entry name" value="2-DEHYDROPANTOATE 2-REDUCTASE"/>
    <property type="match status" value="1"/>
</dbReference>
<comment type="pathway">
    <text evidence="1 10">Cofactor biosynthesis; (R)-pantothenate biosynthesis; (R)-pantoate from 3-methyl-2-oxobutanoate: step 2/2.</text>
</comment>
<evidence type="ECO:0000313" key="14">
    <source>
        <dbReference type="Proteomes" id="UP000608513"/>
    </source>
</evidence>
<feature type="domain" description="Ketopantoate reductase N-terminal" evidence="11">
    <location>
        <begin position="9"/>
        <end position="160"/>
    </location>
</feature>
<evidence type="ECO:0000256" key="10">
    <source>
        <dbReference type="RuleBase" id="RU362068"/>
    </source>
</evidence>
<dbReference type="RefSeq" id="WP_187074225.1">
    <property type="nucleotide sequence ID" value="NZ_JACORT010000001.1"/>
</dbReference>
<evidence type="ECO:0000256" key="9">
    <source>
        <dbReference type="ARBA" id="ARBA00048793"/>
    </source>
</evidence>
<dbReference type="InterPro" id="IPR008927">
    <property type="entry name" value="6-PGluconate_DH-like_C_sf"/>
</dbReference>
<organism evidence="13 14">
    <name type="scientific">Ramlibacter cellulosilyticus</name>
    <dbReference type="NCBI Taxonomy" id="2764187"/>
    <lineage>
        <taxon>Bacteria</taxon>
        <taxon>Pseudomonadati</taxon>
        <taxon>Pseudomonadota</taxon>
        <taxon>Betaproteobacteria</taxon>
        <taxon>Burkholderiales</taxon>
        <taxon>Comamonadaceae</taxon>
        <taxon>Ramlibacter</taxon>
    </lineage>
</organism>
<evidence type="ECO:0000256" key="7">
    <source>
        <dbReference type="ARBA" id="ARBA00023002"/>
    </source>
</evidence>
<name>A0A923MN41_9BURK</name>
<comment type="function">
    <text evidence="10">Catalyzes the NADPH-dependent reduction of ketopantoate into pantoic acid.</text>
</comment>
<dbReference type="Gene3D" id="3.40.50.720">
    <property type="entry name" value="NAD(P)-binding Rossmann-like Domain"/>
    <property type="match status" value="1"/>
</dbReference>
<dbReference type="SUPFAM" id="SSF51735">
    <property type="entry name" value="NAD(P)-binding Rossmann-fold domains"/>
    <property type="match status" value="1"/>
</dbReference>
<dbReference type="AlphaFoldDB" id="A0A923MN41"/>
<keyword evidence="6 10" id="KW-0521">NADP</keyword>
<dbReference type="InterPro" id="IPR013328">
    <property type="entry name" value="6PGD_dom2"/>
</dbReference>
<dbReference type="InterPro" id="IPR036291">
    <property type="entry name" value="NAD(P)-bd_dom_sf"/>
</dbReference>
<comment type="catalytic activity">
    <reaction evidence="9 10">
        <text>(R)-pantoate + NADP(+) = 2-dehydropantoate + NADPH + H(+)</text>
        <dbReference type="Rhea" id="RHEA:16233"/>
        <dbReference type="ChEBI" id="CHEBI:11561"/>
        <dbReference type="ChEBI" id="CHEBI:15378"/>
        <dbReference type="ChEBI" id="CHEBI:15980"/>
        <dbReference type="ChEBI" id="CHEBI:57783"/>
        <dbReference type="ChEBI" id="CHEBI:58349"/>
        <dbReference type="EC" id="1.1.1.169"/>
    </reaction>
</comment>
<keyword evidence="14" id="KW-1185">Reference proteome</keyword>
<gene>
    <name evidence="13" type="ORF">H8N03_00850</name>
</gene>
<dbReference type="Pfam" id="PF08546">
    <property type="entry name" value="ApbA_C"/>
    <property type="match status" value="1"/>
</dbReference>
<dbReference type="Gene3D" id="1.10.1040.10">
    <property type="entry name" value="N-(1-d-carboxylethyl)-l-norvaline Dehydrogenase, domain 2"/>
    <property type="match status" value="1"/>
</dbReference>
<evidence type="ECO:0000259" key="11">
    <source>
        <dbReference type="Pfam" id="PF02558"/>
    </source>
</evidence>
<evidence type="ECO:0000256" key="6">
    <source>
        <dbReference type="ARBA" id="ARBA00022857"/>
    </source>
</evidence>
<evidence type="ECO:0000256" key="5">
    <source>
        <dbReference type="ARBA" id="ARBA00022655"/>
    </source>
</evidence>
<evidence type="ECO:0000256" key="3">
    <source>
        <dbReference type="ARBA" id="ARBA00013014"/>
    </source>
</evidence>